<organism evidence="12 13">
    <name type="scientific">Methanobacterium formicicum (strain DSM 3637 / PP1)</name>
    <dbReference type="NCBI Taxonomy" id="1204725"/>
    <lineage>
        <taxon>Archaea</taxon>
        <taxon>Methanobacteriati</taxon>
        <taxon>Methanobacteriota</taxon>
        <taxon>Methanomada group</taxon>
        <taxon>Methanobacteria</taxon>
        <taxon>Methanobacteriales</taxon>
        <taxon>Methanobacteriaceae</taxon>
        <taxon>Methanobacterium</taxon>
    </lineage>
</organism>
<feature type="domain" description="Histidine kinase" evidence="8">
    <location>
        <begin position="1288"/>
        <end position="1479"/>
    </location>
</feature>
<dbReference type="SMART" id="SM00091">
    <property type="entry name" value="PAS"/>
    <property type="match status" value="9"/>
</dbReference>
<keyword evidence="5 12" id="KW-0418">Kinase</keyword>
<dbReference type="PROSITE" id="PS50112">
    <property type="entry name" value="PAS"/>
    <property type="match status" value="8"/>
</dbReference>
<dbReference type="InterPro" id="IPR003594">
    <property type="entry name" value="HATPase_dom"/>
</dbReference>
<evidence type="ECO:0000313" key="12">
    <source>
        <dbReference type="EMBL" id="EKF85971.1"/>
    </source>
</evidence>
<dbReference type="Gene3D" id="3.30.450.20">
    <property type="entry name" value="PAS domain"/>
    <property type="match status" value="9"/>
</dbReference>
<keyword evidence="3 6" id="KW-0597">Phosphoprotein</keyword>
<feature type="modified residue" description="4-aspartylphosphate" evidence="6">
    <location>
        <position position="55"/>
    </location>
</feature>
<dbReference type="Gene3D" id="3.40.50.2300">
    <property type="match status" value="1"/>
</dbReference>
<dbReference type="InterPro" id="IPR013655">
    <property type="entry name" value="PAS_fold_3"/>
</dbReference>
<dbReference type="Pfam" id="PF13188">
    <property type="entry name" value="PAS_8"/>
    <property type="match status" value="1"/>
</dbReference>
<dbReference type="PROSITE" id="PS50109">
    <property type="entry name" value="HIS_KIN"/>
    <property type="match status" value="1"/>
</dbReference>
<dbReference type="InterPro" id="IPR011495">
    <property type="entry name" value="Sig_transdc_His_kin_sub2_dim/P"/>
</dbReference>
<reference evidence="12 13" key="1">
    <citation type="journal article" date="2012" name="J. Bacteriol.">
        <title>Draft genome sequence of Methanobacterium formicicum DSM 3637, an archaebacterium isolated from the methane producer amoeba Pelomyxa palustris.</title>
        <authorList>
            <person name="Gutierrez G."/>
        </authorList>
    </citation>
    <scope>NUCLEOTIDE SEQUENCE [LARGE SCALE GENOMIC DNA]</scope>
    <source>
        <strain evidence="13">DSM 3637 / PP1</strain>
    </source>
</reference>
<dbReference type="GO" id="GO:0004673">
    <property type="term" value="F:protein histidine kinase activity"/>
    <property type="evidence" value="ECO:0007669"/>
    <property type="project" value="UniProtKB-EC"/>
</dbReference>
<dbReference type="PROSITE" id="PS50110">
    <property type="entry name" value="RESPONSE_REGULATORY"/>
    <property type="match status" value="1"/>
</dbReference>
<evidence type="ECO:0000256" key="4">
    <source>
        <dbReference type="ARBA" id="ARBA00022679"/>
    </source>
</evidence>
<dbReference type="InterPro" id="IPR013656">
    <property type="entry name" value="PAS_4"/>
</dbReference>
<comment type="caution">
    <text evidence="12">The sequence shown here is derived from an EMBL/GenBank/DDBJ whole genome shotgun (WGS) entry which is preliminary data.</text>
</comment>
<dbReference type="Pfam" id="PF13426">
    <property type="entry name" value="PAS_9"/>
    <property type="match status" value="4"/>
</dbReference>
<evidence type="ECO:0000259" key="10">
    <source>
        <dbReference type="PROSITE" id="PS50112"/>
    </source>
</evidence>
<evidence type="ECO:0000256" key="1">
    <source>
        <dbReference type="ARBA" id="ARBA00000085"/>
    </source>
</evidence>
<dbReference type="InterPro" id="IPR000700">
    <property type="entry name" value="PAS-assoc_C"/>
</dbReference>
<dbReference type="Gene3D" id="2.10.70.100">
    <property type="match status" value="1"/>
</dbReference>
<feature type="domain" description="PAS" evidence="10">
    <location>
        <begin position="904"/>
        <end position="952"/>
    </location>
</feature>
<evidence type="ECO:0000259" key="9">
    <source>
        <dbReference type="PROSITE" id="PS50110"/>
    </source>
</evidence>
<dbReference type="SMART" id="SM00387">
    <property type="entry name" value="HATPase_c"/>
    <property type="match status" value="1"/>
</dbReference>
<name>K2QD74_METFP</name>
<dbReference type="CDD" id="cd00130">
    <property type="entry name" value="PAS"/>
    <property type="match status" value="8"/>
</dbReference>
<dbReference type="SUPFAM" id="SSF52172">
    <property type="entry name" value="CheY-like"/>
    <property type="match status" value="1"/>
</dbReference>
<feature type="domain" description="PAS" evidence="10">
    <location>
        <begin position="776"/>
        <end position="848"/>
    </location>
</feature>
<dbReference type="InterPro" id="IPR035965">
    <property type="entry name" value="PAS-like_dom_sf"/>
</dbReference>
<feature type="domain" description="PAS" evidence="10">
    <location>
        <begin position="272"/>
        <end position="342"/>
    </location>
</feature>
<feature type="domain" description="PAS" evidence="10">
    <location>
        <begin position="402"/>
        <end position="456"/>
    </location>
</feature>
<dbReference type="InterPro" id="IPR011006">
    <property type="entry name" value="CheY-like_superfamily"/>
</dbReference>
<feature type="domain" description="PAC" evidence="11">
    <location>
        <begin position="851"/>
        <end position="903"/>
    </location>
</feature>
<dbReference type="PANTHER" id="PTHR43304:SF1">
    <property type="entry name" value="PAC DOMAIN-CONTAINING PROTEIN"/>
    <property type="match status" value="1"/>
</dbReference>
<dbReference type="SMART" id="SM00448">
    <property type="entry name" value="REC"/>
    <property type="match status" value="1"/>
</dbReference>
<dbReference type="RefSeq" id="WP_004030419.1">
    <property type="nucleotide sequence ID" value="NZ_AMPO01000004.1"/>
</dbReference>
<dbReference type="PATRIC" id="fig|1204725.3.peg.1161"/>
<feature type="domain" description="PAC" evidence="11">
    <location>
        <begin position="723"/>
        <end position="775"/>
    </location>
</feature>
<feature type="domain" description="PAC" evidence="11">
    <location>
        <begin position="1098"/>
        <end position="1149"/>
    </location>
</feature>
<evidence type="ECO:0000256" key="5">
    <source>
        <dbReference type="ARBA" id="ARBA00022777"/>
    </source>
</evidence>
<gene>
    <name evidence="12" type="ORF">A994_05776</name>
</gene>
<dbReference type="InterPro" id="IPR052162">
    <property type="entry name" value="Sensor_kinase/Photoreceptor"/>
</dbReference>
<sequence>MTDVEIFLVGDDAVEVMDTKRILESFDYSVSYMAGEGEEVINKALEIMPDLILMDLITPDKQDIIDTVFNLKKLNIPTIFLVNNSDKTTIVKTRLEPYVNLTKPFDAVEIKYAIELAIYKNKTEKLLAKSEKARMKSEETFSSLFETMTLGLVYQDSTGKVISANPAAEKILGLTMDEMNGRTSSDPRWKSIHEDGSAFPGEDHPSMVALKTGKKVKNVIMGIFNPEKNENNWIKIDAIPQFKEGELRPYQVYTTFEDITSRKKAEDNQKTLSEQLQLALDAAKMGWWHYDPLNDISTYDDKYKEIFGISGSECPNQEILKLLHPDDIQGVWKKVTKALDPARPQPYSAEYRIYRDQNIRWIEAHGTATFEGEGDQKHATSLVGTVVDVTERKEIQENLIESRNKLNTVIESMNDAVFVSDVDGNFIDFNEAFATFHKFKSKEEIYRTLSEFTDYIDVYFEDGTLAPLDMWAVPRALRGEKVFNERYILQRKDTGEKWWGSYSFGPIKDENGEITGSVVVGRDITEIKKNEEKYQNALDNMMEGCQIISPDWRYIYLNEAAAQHAKLEKEDLMGHTMMGVYPDIVDTEMFSMLKEAMKERKSDQMENYFIYPDGTSRWFELRVFPVPEGIFILSIDITDRKKAEKKLIESNKFNENIIDSMGDGFSILDVNGVHLNVNHALSQMTGFSREELIGTGLPHPYWPREETHKIQSNLEKVLKGKLKEVELIFKRKNGERFPVILSPSILTDDEGKISAVFGTLKDISERKKLEMDLKESEQKFKMVADFTYDWEYWISPDKSLLYVSPSCERISGYKPEEFQDDPELLVKITHPDDKEIILEHENELFTAKINSYIEFRIIRKNGEEIWISHNCQPIFTENGEFLGRRASNKDINDRKNAENALSESEHKFRELVENAADALFVHDFNGNILDVNRQAIESLGYTREELLQMNIMDIELDFNLENAQKEWSKITEKHLTLYGHQKRKNGTEFPVEIRFAGVEINDRKMIMGLARDITSIKKAEKKLRESEEKYRYVVETASEGIVLFDKKGTIIGTNPKALKLTGFEDVTGKNVTQIAPKLKVNLNKALSAFKNILIGKSIPSEWEYVNRKGETKYVKANYSPMKKDGKIEGIVLVLEDITDLKLREKALRENEQFLENIIENIPDVIFVKTADELKFERVNKAAERIWGFNRDELIGKTDYDFFTRDEADFYTKKDREVLNRKELQDILEETIHTKNQGERILHTKKIPLLDEKGHPNYLLGISEDITQRKMAERKIEKSLEEKDDLLREIHHRVNNNMQIISSMLNLQRSYVKEEESKDILKDSQSRVKSMAMIHEKLYISHDLSHINFKEYVEKLVSEIFYTYEVKIGTIELILNIEDVELNMETAIPLGLIINELVTNSLKFAFPHENGSITIELEINDNHTLTVADDGIGLPQDFDFKKIDSLGLDLVNSLVNQLDGNITIDRSHGTKYHINFRELDYSKRF</sequence>
<comment type="catalytic activity">
    <reaction evidence="1">
        <text>ATP + protein L-histidine = ADP + protein N-phospho-L-histidine.</text>
        <dbReference type="EC" id="2.7.13.3"/>
    </reaction>
</comment>
<dbReference type="EC" id="2.7.13.3" evidence="2"/>
<feature type="domain" description="PAS" evidence="10">
    <location>
        <begin position="650"/>
        <end position="721"/>
    </location>
</feature>
<keyword evidence="4" id="KW-0808">Transferase</keyword>
<dbReference type="PROSITE" id="PS50113">
    <property type="entry name" value="PAC"/>
    <property type="match status" value="6"/>
</dbReference>
<keyword evidence="7" id="KW-0175">Coiled coil</keyword>
<evidence type="ECO:0000259" key="8">
    <source>
        <dbReference type="PROSITE" id="PS50109"/>
    </source>
</evidence>
<evidence type="ECO:0000256" key="7">
    <source>
        <dbReference type="SAM" id="Coils"/>
    </source>
</evidence>
<dbReference type="Pfam" id="PF02518">
    <property type="entry name" value="HATPase_c"/>
    <property type="match status" value="1"/>
</dbReference>
<dbReference type="NCBIfam" id="TIGR00229">
    <property type="entry name" value="sensory_box"/>
    <property type="match status" value="9"/>
</dbReference>
<evidence type="ECO:0000256" key="3">
    <source>
        <dbReference type="ARBA" id="ARBA00022553"/>
    </source>
</evidence>
<dbReference type="SUPFAM" id="SSF55785">
    <property type="entry name" value="PYP-like sensor domain (PAS domain)"/>
    <property type="match status" value="9"/>
</dbReference>
<dbReference type="OrthoDB" id="8127at2157"/>
<dbReference type="Pfam" id="PF08447">
    <property type="entry name" value="PAS_3"/>
    <property type="match status" value="2"/>
</dbReference>
<evidence type="ECO:0000256" key="2">
    <source>
        <dbReference type="ARBA" id="ARBA00012438"/>
    </source>
</evidence>
<dbReference type="InterPro" id="IPR005467">
    <property type="entry name" value="His_kinase_dom"/>
</dbReference>
<dbReference type="Pfam" id="PF08448">
    <property type="entry name" value="PAS_4"/>
    <property type="match status" value="2"/>
</dbReference>
<feature type="domain" description="Response regulatory" evidence="9">
    <location>
        <begin position="5"/>
        <end position="118"/>
    </location>
</feature>
<dbReference type="PANTHER" id="PTHR43304">
    <property type="entry name" value="PHYTOCHROME-LIKE PROTEIN CPH1"/>
    <property type="match status" value="1"/>
</dbReference>
<dbReference type="InterPro" id="IPR036890">
    <property type="entry name" value="HATPase_C_sf"/>
</dbReference>
<protein>
    <recommendedName>
        <fullName evidence="2">histidine kinase</fullName>
        <ecNumber evidence="2">2.7.13.3</ecNumber>
    </recommendedName>
</protein>
<feature type="domain" description="PAS" evidence="10">
    <location>
        <begin position="1026"/>
        <end position="1064"/>
    </location>
</feature>
<proteinExistence type="predicted"/>
<dbReference type="EMBL" id="AMPO01000004">
    <property type="protein sequence ID" value="EKF85971.1"/>
    <property type="molecule type" value="Genomic_DNA"/>
</dbReference>
<feature type="coiled-coil region" evidence="7">
    <location>
        <begin position="1009"/>
        <end position="1036"/>
    </location>
</feature>
<keyword evidence="13" id="KW-1185">Reference proteome</keyword>
<feature type="domain" description="PAC" evidence="11">
    <location>
        <begin position="1225"/>
        <end position="1277"/>
    </location>
</feature>
<dbReference type="SMART" id="SM00086">
    <property type="entry name" value="PAC"/>
    <property type="match status" value="8"/>
</dbReference>
<evidence type="ECO:0000259" key="11">
    <source>
        <dbReference type="PROSITE" id="PS50113"/>
    </source>
</evidence>
<accession>K2QD74</accession>
<dbReference type="InterPro" id="IPR001789">
    <property type="entry name" value="Sig_transdc_resp-reg_receiver"/>
</dbReference>
<feature type="domain" description="PAC" evidence="11">
    <location>
        <begin position="345"/>
        <end position="401"/>
    </location>
</feature>
<dbReference type="Proteomes" id="UP000007360">
    <property type="component" value="Unassembled WGS sequence"/>
</dbReference>
<dbReference type="InterPro" id="IPR001610">
    <property type="entry name" value="PAC"/>
</dbReference>
<dbReference type="SUPFAM" id="SSF55874">
    <property type="entry name" value="ATPase domain of HSP90 chaperone/DNA topoisomerase II/histidine kinase"/>
    <property type="match status" value="1"/>
</dbReference>
<feature type="domain" description="PAS" evidence="10">
    <location>
        <begin position="137"/>
        <end position="183"/>
    </location>
</feature>
<feature type="domain" description="PAC" evidence="11">
    <location>
        <begin position="483"/>
        <end position="536"/>
    </location>
</feature>
<dbReference type="GO" id="GO:0000160">
    <property type="term" value="P:phosphorelay signal transduction system"/>
    <property type="evidence" value="ECO:0007669"/>
    <property type="project" value="InterPro"/>
</dbReference>
<dbReference type="InterPro" id="IPR000014">
    <property type="entry name" value="PAS"/>
</dbReference>
<dbReference type="Gene3D" id="3.30.565.10">
    <property type="entry name" value="Histidine kinase-like ATPase, C-terminal domain"/>
    <property type="match status" value="1"/>
</dbReference>
<dbReference type="Pfam" id="PF07568">
    <property type="entry name" value="HisKA_2"/>
    <property type="match status" value="1"/>
</dbReference>
<evidence type="ECO:0000313" key="13">
    <source>
        <dbReference type="Proteomes" id="UP000007360"/>
    </source>
</evidence>
<evidence type="ECO:0000256" key="6">
    <source>
        <dbReference type="PROSITE-ProRule" id="PRU00169"/>
    </source>
</evidence>
<feature type="domain" description="PAS" evidence="10">
    <location>
        <begin position="1150"/>
        <end position="1230"/>
    </location>
</feature>